<dbReference type="RefSeq" id="XP_070320086.1">
    <property type="nucleotide sequence ID" value="XM_070463985.1"/>
</dbReference>
<feature type="compositionally biased region" description="Basic and acidic residues" evidence="1">
    <location>
        <begin position="78"/>
        <end position="91"/>
    </location>
</feature>
<proteinExistence type="predicted"/>
<sequence>MGPAGPCSKNPVPRRDAGELQEPDFCGVSSPQAPPAHPGGAENPEEETSPRHLCRLLQDLNIILAVSATTTYQNSQLKTKETTAGRNKVWEKPFTGRKGAPAQPGKKSYEHSLCGKAIRRNPDLTTKRNYTGAKRDERKECGEAFSYPSFLGVHV</sequence>
<evidence type="ECO:0000256" key="1">
    <source>
        <dbReference type="SAM" id="MobiDB-lite"/>
    </source>
</evidence>
<dbReference type="Proteomes" id="UP001652640">
    <property type="component" value="Chromosome 3"/>
</dbReference>
<reference evidence="2" key="1">
    <citation type="journal article" date="2022" name="J. Hered.">
        <title>A De Novo Chromosome-Level Genome Assembly of the White-Tailed Deer, Odocoileus Virginianus.</title>
        <authorList>
            <person name="London E.W."/>
            <person name="Roca A.L."/>
            <person name="Novakofski J.E."/>
            <person name="Mateus-Pinilla N.E."/>
        </authorList>
    </citation>
    <scope>NUCLEOTIDE SEQUENCE [LARGE SCALE GENOMIC DNA]</scope>
</reference>
<keyword evidence="2" id="KW-1185">Reference proteome</keyword>
<name>A0ABM4HWY9_ODOVR</name>
<evidence type="ECO:0000313" key="2">
    <source>
        <dbReference type="Proteomes" id="UP001652640"/>
    </source>
</evidence>
<feature type="region of interest" description="Disordered" evidence="1">
    <location>
        <begin position="1"/>
        <end position="52"/>
    </location>
</feature>
<organism evidence="2 3">
    <name type="scientific">Odocoileus virginianus</name>
    <name type="common">White-tailed deer</name>
    <dbReference type="NCBI Taxonomy" id="9874"/>
    <lineage>
        <taxon>Eukaryota</taxon>
        <taxon>Metazoa</taxon>
        <taxon>Chordata</taxon>
        <taxon>Craniata</taxon>
        <taxon>Vertebrata</taxon>
        <taxon>Euteleostomi</taxon>
        <taxon>Mammalia</taxon>
        <taxon>Eutheria</taxon>
        <taxon>Laurasiatheria</taxon>
        <taxon>Artiodactyla</taxon>
        <taxon>Ruminantia</taxon>
        <taxon>Pecora</taxon>
        <taxon>Cervidae</taxon>
        <taxon>Odocoileinae</taxon>
        <taxon>Odocoileus</taxon>
    </lineage>
</organism>
<evidence type="ECO:0000313" key="4">
    <source>
        <dbReference type="RefSeq" id="XP_070320089.1"/>
    </source>
</evidence>
<dbReference type="RefSeq" id="XP_070320089.1">
    <property type="nucleotide sequence ID" value="XM_070463988.1"/>
</dbReference>
<evidence type="ECO:0000313" key="3">
    <source>
        <dbReference type="RefSeq" id="XP_070320086.1"/>
    </source>
</evidence>
<dbReference type="GeneID" id="110147032"/>
<feature type="region of interest" description="Disordered" evidence="1">
    <location>
        <begin position="71"/>
        <end position="109"/>
    </location>
</feature>
<accession>A0ABM4HWY9</accession>
<protein>
    <submittedName>
        <fullName evidence="3 4">Zinc finger protein 891 isoform X1</fullName>
    </submittedName>
</protein>
<reference evidence="3 4" key="2">
    <citation type="submission" date="2025-05" db="UniProtKB">
        <authorList>
            <consortium name="RefSeq"/>
        </authorList>
    </citation>
    <scope>IDENTIFICATION</scope>
    <source>
        <tissue evidence="3 4">Tongue muscle</tissue>
    </source>
</reference>
<gene>
    <name evidence="3 4" type="primary">LOC110147032</name>
</gene>